<evidence type="ECO:0000259" key="6">
    <source>
        <dbReference type="Pfam" id="PF13943"/>
    </source>
</evidence>
<keyword evidence="3" id="KW-0963">Cytoplasm</keyword>
<evidence type="ECO:0000313" key="8">
    <source>
        <dbReference type="Proteomes" id="UP001412067"/>
    </source>
</evidence>
<dbReference type="Proteomes" id="UP001412067">
    <property type="component" value="Unassembled WGS sequence"/>
</dbReference>
<evidence type="ECO:0000256" key="4">
    <source>
        <dbReference type="ARBA" id="ARBA00023242"/>
    </source>
</evidence>
<evidence type="ECO:0000256" key="5">
    <source>
        <dbReference type="SAM" id="MobiDB-lite"/>
    </source>
</evidence>
<dbReference type="Pfam" id="PF13943">
    <property type="entry name" value="WPP"/>
    <property type="match status" value="1"/>
</dbReference>
<evidence type="ECO:0000256" key="1">
    <source>
        <dbReference type="ARBA" id="ARBA00004123"/>
    </source>
</evidence>
<keyword evidence="4" id="KW-0539">Nucleus</keyword>
<feature type="compositionally biased region" description="Polar residues" evidence="5">
    <location>
        <begin position="40"/>
        <end position="50"/>
    </location>
</feature>
<feature type="region of interest" description="Disordered" evidence="5">
    <location>
        <begin position="157"/>
        <end position="196"/>
    </location>
</feature>
<comment type="caution">
    <text evidence="7">The sequence shown here is derived from an EMBL/GenBank/DDBJ whole genome shotgun (WGS) entry which is preliminary data.</text>
</comment>
<sequence>MAEDSEEIKHEGEVENPKSEDAPAPAPTPVHAADGGRPTSPASSYTNFSVNIWPPSQRTRDAVINRLIENLSTPSVLSKRYGTLPPEESSAIARQIEEEAFAVAAASASPPSADAGDEVGSVEEGIQILHIYSKEISRRMIDSVKVKAYSAYSAPAENNAAPAPENHGEVAESVPTPAAITGGEEIASEEVQPPSA</sequence>
<dbReference type="InterPro" id="IPR044692">
    <property type="entry name" value="WPP1/2/3"/>
</dbReference>
<evidence type="ECO:0000256" key="2">
    <source>
        <dbReference type="ARBA" id="ARBA00004496"/>
    </source>
</evidence>
<dbReference type="PANTHER" id="PTHR34362:SF1">
    <property type="entry name" value="WPP DOMAIN-CONTAINING PROTEIN 1-RELATED"/>
    <property type="match status" value="1"/>
</dbReference>
<protein>
    <submittedName>
        <fullName evidence="7">MFP1 attachment factor 1</fullName>
    </submittedName>
</protein>
<evidence type="ECO:0000256" key="3">
    <source>
        <dbReference type="ARBA" id="ARBA00022490"/>
    </source>
</evidence>
<comment type="subcellular location">
    <subcellularLocation>
        <location evidence="2">Cytoplasm</location>
    </subcellularLocation>
    <subcellularLocation>
        <location evidence="1">Nucleus</location>
    </subcellularLocation>
</comment>
<keyword evidence="8" id="KW-1185">Reference proteome</keyword>
<reference evidence="7 8" key="1">
    <citation type="journal article" date="2022" name="Nat. Plants">
        <title>Genomes of leafy and leafless Platanthera orchids illuminate the evolution of mycoheterotrophy.</title>
        <authorList>
            <person name="Li M.H."/>
            <person name="Liu K.W."/>
            <person name="Li Z."/>
            <person name="Lu H.C."/>
            <person name="Ye Q.L."/>
            <person name="Zhang D."/>
            <person name="Wang J.Y."/>
            <person name="Li Y.F."/>
            <person name="Zhong Z.M."/>
            <person name="Liu X."/>
            <person name="Yu X."/>
            <person name="Liu D.K."/>
            <person name="Tu X.D."/>
            <person name="Liu B."/>
            <person name="Hao Y."/>
            <person name="Liao X.Y."/>
            <person name="Jiang Y.T."/>
            <person name="Sun W.H."/>
            <person name="Chen J."/>
            <person name="Chen Y.Q."/>
            <person name="Ai Y."/>
            <person name="Zhai J.W."/>
            <person name="Wu S.S."/>
            <person name="Zhou Z."/>
            <person name="Hsiao Y.Y."/>
            <person name="Wu W.L."/>
            <person name="Chen Y.Y."/>
            <person name="Lin Y.F."/>
            <person name="Hsu J.L."/>
            <person name="Li C.Y."/>
            <person name="Wang Z.W."/>
            <person name="Zhao X."/>
            <person name="Zhong W.Y."/>
            <person name="Ma X.K."/>
            <person name="Ma L."/>
            <person name="Huang J."/>
            <person name="Chen G.Z."/>
            <person name="Huang M.Z."/>
            <person name="Huang L."/>
            <person name="Peng D.H."/>
            <person name="Luo Y.B."/>
            <person name="Zou S.Q."/>
            <person name="Chen S.P."/>
            <person name="Lan S."/>
            <person name="Tsai W.C."/>
            <person name="Van de Peer Y."/>
            <person name="Liu Z.J."/>
        </authorList>
    </citation>
    <scope>NUCLEOTIDE SEQUENCE [LARGE SCALE GENOMIC DNA]</scope>
    <source>
        <strain evidence="7">Lor288</strain>
    </source>
</reference>
<gene>
    <name evidence="7" type="primary">MAF1</name>
    <name evidence="7" type="ORF">KSP40_PGU012638</name>
</gene>
<dbReference type="EMBL" id="JBBWWR010000021">
    <property type="protein sequence ID" value="KAK8938318.1"/>
    <property type="molecule type" value="Genomic_DNA"/>
</dbReference>
<dbReference type="InterPro" id="IPR025265">
    <property type="entry name" value="WPP_dom"/>
</dbReference>
<organism evidence="7 8">
    <name type="scientific">Platanthera guangdongensis</name>
    <dbReference type="NCBI Taxonomy" id="2320717"/>
    <lineage>
        <taxon>Eukaryota</taxon>
        <taxon>Viridiplantae</taxon>
        <taxon>Streptophyta</taxon>
        <taxon>Embryophyta</taxon>
        <taxon>Tracheophyta</taxon>
        <taxon>Spermatophyta</taxon>
        <taxon>Magnoliopsida</taxon>
        <taxon>Liliopsida</taxon>
        <taxon>Asparagales</taxon>
        <taxon>Orchidaceae</taxon>
        <taxon>Orchidoideae</taxon>
        <taxon>Orchideae</taxon>
        <taxon>Orchidinae</taxon>
        <taxon>Platanthera</taxon>
    </lineage>
</organism>
<dbReference type="Gene3D" id="1.10.246.200">
    <property type="entry name" value="WPP domain"/>
    <property type="match status" value="1"/>
</dbReference>
<proteinExistence type="predicted"/>
<evidence type="ECO:0000313" key="7">
    <source>
        <dbReference type="EMBL" id="KAK8938318.1"/>
    </source>
</evidence>
<feature type="region of interest" description="Disordered" evidence="5">
    <location>
        <begin position="1"/>
        <end position="50"/>
    </location>
</feature>
<accession>A0ABR2LE62</accession>
<feature type="compositionally biased region" description="Basic and acidic residues" evidence="5">
    <location>
        <begin position="7"/>
        <end position="21"/>
    </location>
</feature>
<dbReference type="InterPro" id="IPR038214">
    <property type="entry name" value="WPP_sf"/>
</dbReference>
<name>A0ABR2LE62_9ASPA</name>
<dbReference type="PANTHER" id="PTHR34362">
    <property type="entry name" value="WPP DOMAIN-CONTAINING PROTEIN 1-RELATED"/>
    <property type="match status" value="1"/>
</dbReference>
<feature type="domain" description="WPP" evidence="6">
    <location>
        <begin position="49"/>
        <end position="150"/>
    </location>
</feature>